<evidence type="ECO:0000313" key="2">
    <source>
        <dbReference type="Proteomes" id="UP001056336"/>
    </source>
</evidence>
<protein>
    <submittedName>
        <fullName evidence="1">Uncharacterized protein</fullName>
    </submittedName>
</protein>
<gene>
    <name evidence="1" type="ORF">M6D93_12305</name>
</gene>
<reference evidence="1" key="2">
    <citation type="submission" date="2022-05" db="EMBL/GenBank/DDBJ databases">
        <authorList>
            <person name="Kim J.-S."/>
            <person name="Lee K."/>
            <person name="Suh M."/>
            <person name="Eom M."/>
            <person name="Kim J.-S."/>
            <person name="Kim D.-S."/>
            <person name="Ko S.-H."/>
            <person name="Shin Y."/>
            <person name="Lee J.-S."/>
        </authorList>
    </citation>
    <scope>NUCLEOTIDE SEQUENCE</scope>
    <source>
        <strain evidence="1">N237</strain>
    </source>
</reference>
<dbReference type="RefSeq" id="WP_249769527.1">
    <property type="nucleotide sequence ID" value="NZ_CP097332.1"/>
</dbReference>
<sequence length="201" mass="22720">MQTHDIRTYLPADFEQRLARAWAWTVWRDLSAGSGPDAFGADDPIRLLAHDLDLWVPAITEVMQQTLRSFPLVVGDGELPTEIRFSEGSIFDGAVPGWPRMGGDLSRGEEEATDIVAATLEQADRTGRLRGILDAVRSNRMEDEFSERWSHARNDFERKLYRKRSKIAVKFVELSDTIPVQGPGTEIEVENRLVFADFMAL</sequence>
<dbReference type="EMBL" id="CP097332">
    <property type="protein sequence ID" value="UQX87084.1"/>
    <property type="molecule type" value="Genomic_DNA"/>
</dbReference>
<reference evidence="1" key="1">
    <citation type="journal article" date="2018" name="Int. J. Syst. Evol. Microbiol.">
        <title>Jatrophihabitans telluris sp. nov., isolated from sediment soil of lava forest wetlands and the emended description of the genus Jatrophihabitans.</title>
        <authorList>
            <person name="Lee K.C."/>
            <person name="Suh M.K."/>
            <person name="Eom M.K."/>
            <person name="Kim K.K."/>
            <person name="Kim J.S."/>
            <person name="Kim D.S."/>
            <person name="Ko S.H."/>
            <person name="Shin Y.K."/>
            <person name="Lee J.S."/>
        </authorList>
    </citation>
    <scope>NUCLEOTIDE SEQUENCE</scope>
    <source>
        <strain evidence="1">N237</strain>
    </source>
</reference>
<evidence type="ECO:0000313" key="1">
    <source>
        <dbReference type="EMBL" id="UQX87084.1"/>
    </source>
</evidence>
<keyword evidence="2" id="KW-1185">Reference proteome</keyword>
<accession>A0ABY4QVS3</accession>
<organism evidence="1 2">
    <name type="scientific">Jatrophihabitans telluris</name>
    <dbReference type="NCBI Taxonomy" id="2038343"/>
    <lineage>
        <taxon>Bacteria</taxon>
        <taxon>Bacillati</taxon>
        <taxon>Actinomycetota</taxon>
        <taxon>Actinomycetes</taxon>
        <taxon>Jatrophihabitantales</taxon>
        <taxon>Jatrophihabitantaceae</taxon>
        <taxon>Jatrophihabitans</taxon>
    </lineage>
</organism>
<dbReference type="Proteomes" id="UP001056336">
    <property type="component" value="Chromosome"/>
</dbReference>
<proteinExistence type="predicted"/>
<name>A0ABY4QVS3_9ACTN</name>